<dbReference type="AlphaFoldDB" id="A0A919TNY0"/>
<dbReference type="Proteomes" id="UP000629619">
    <property type="component" value="Unassembled WGS sequence"/>
</dbReference>
<proteinExistence type="predicted"/>
<organism evidence="2 3">
    <name type="scientific">Actinoplanes siamensis</name>
    <dbReference type="NCBI Taxonomy" id="1223317"/>
    <lineage>
        <taxon>Bacteria</taxon>
        <taxon>Bacillati</taxon>
        <taxon>Actinomycetota</taxon>
        <taxon>Actinomycetes</taxon>
        <taxon>Micromonosporales</taxon>
        <taxon>Micromonosporaceae</taxon>
        <taxon>Actinoplanes</taxon>
    </lineage>
</organism>
<sequence>MSDAGESLEIELGELCEYSWRERSSRVWRLAQRGHAIASPLQRIRRHGPGRLRAVALEVLVMIVGEGGLHPADLAAAERLVRIKAPLEPALGISVSPEEMHTKVEDDPAMDEAFCDFSYACTARTVAAELSIDIVGGCREAPPSYGGWGCWRGRPTHRASASCPAHTGSDGIVDLPMHRDTTRTHRRIKPPP</sequence>
<evidence type="ECO:0000256" key="1">
    <source>
        <dbReference type="SAM" id="MobiDB-lite"/>
    </source>
</evidence>
<name>A0A919TNY0_9ACTN</name>
<protein>
    <submittedName>
        <fullName evidence="2">Uncharacterized protein</fullName>
    </submittedName>
</protein>
<comment type="caution">
    <text evidence="2">The sequence shown here is derived from an EMBL/GenBank/DDBJ whole genome shotgun (WGS) entry which is preliminary data.</text>
</comment>
<feature type="region of interest" description="Disordered" evidence="1">
    <location>
        <begin position="161"/>
        <end position="192"/>
    </location>
</feature>
<accession>A0A919TNY0</accession>
<keyword evidence="3" id="KW-1185">Reference proteome</keyword>
<dbReference type="EMBL" id="BOMW01000080">
    <property type="protein sequence ID" value="GIF09264.1"/>
    <property type="molecule type" value="Genomic_DNA"/>
</dbReference>
<gene>
    <name evidence="2" type="ORF">Asi03nite_68020</name>
</gene>
<evidence type="ECO:0000313" key="3">
    <source>
        <dbReference type="Proteomes" id="UP000629619"/>
    </source>
</evidence>
<evidence type="ECO:0000313" key="2">
    <source>
        <dbReference type="EMBL" id="GIF09264.1"/>
    </source>
</evidence>
<reference evidence="2" key="1">
    <citation type="submission" date="2021-01" db="EMBL/GenBank/DDBJ databases">
        <title>Whole genome shotgun sequence of Actinoplanes siamensis NBRC 109076.</title>
        <authorList>
            <person name="Komaki H."/>
            <person name="Tamura T."/>
        </authorList>
    </citation>
    <scope>NUCLEOTIDE SEQUENCE</scope>
    <source>
        <strain evidence="2">NBRC 109076</strain>
    </source>
</reference>